<protein>
    <submittedName>
        <fullName evidence="3">Replication protein C C-terminal region</fullName>
    </submittedName>
</protein>
<dbReference type="AlphaFoldDB" id="A0A1G7SP26"/>
<feature type="region of interest" description="Disordered" evidence="1">
    <location>
        <begin position="237"/>
        <end position="293"/>
    </location>
</feature>
<organism evidence="3 4">
    <name type="scientific">Celeribacter baekdonensis</name>
    <dbReference type="NCBI Taxonomy" id="875171"/>
    <lineage>
        <taxon>Bacteria</taxon>
        <taxon>Pseudomonadati</taxon>
        <taxon>Pseudomonadota</taxon>
        <taxon>Alphaproteobacteria</taxon>
        <taxon>Rhodobacterales</taxon>
        <taxon>Roseobacteraceae</taxon>
        <taxon>Celeribacter</taxon>
    </lineage>
</organism>
<dbReference type="EMBL" id="FNBL01000014">
    <property type="protein sequence ID" value="SDG24010.1"/>
    <property type="molecule type" value="Genomic_DNA"/>
</dbReference>
<dbReference type="Pfam" id="PF03428">
    <property type="entry name" value="RP-C"/>
    <property type="match status" value="1"/>
</dbReference>
<evidence type="ECO:0000313" key="3">
    <source>
        <dbReference type="EMBL" id="SDG24010.1"/>
    </source>
</evidence>
<sequence>MKHVQVTTLSVEAQQICAIQHATPFEGMGAIERQPYFKPITRRALMTAVNTVSKDLGLRAASVVVVDALLSCLPCKDTKTGVDAPITPMTLLTVFAANDTLCFRAKGITDRQLRRHLERLESVGLIQRRDSANGKRFPIHRGGKVIGAFGIDLSPLLARSEEFLTLAEKRRQEADELRGLKSYIYKLRSECALLCLDDEVSAFVEGTRNIMRRAGTTLTQARAIVAKLTDILMGTAKEKDTPLPASDTVPTENMQASPETQPSVQTIETGKTPATDGQNVRHNEPPKSYTKKTTHGSISNIWLKLDTIAAFYPQVPKTEHDLHQVIFDFGRLLRIGPNTLAKAISTLGNIGTLMAQDRIAAKADHISNPDAYLSTILEGSLWPRVGHGQLSHPT</sequence>
<dbReference type="OrthoDB" id="7488837at2"/>
<evidence type="ECO:0000259" key="2">
    <source>
        <dbReference type="Pfam" id="PF03428"/>
    </source>
</evidence>
<evidence type="ECO:0000313" key="4">
    <source>
        <dbReference type="Proteomes" id="UP000182284"/>
    </source>
</evidence>
<evidence type="ECO:0000256" key="1">
    <source>
        <dbReference type="SAM" id="MobiDB-lite"/>
    </source>
</evidence>
<dbReference type="InterPro" id="IPR005090">
    <property type="entry name" value="RepC_N"/>
</dbReference>
<reference evidence="3 4" key="1">
    <citation type="submission" date="2016-10" db="EMBL/GenBank/DDBJ databases">
        <authorList>
            <person name="de Groot N.N."/>
        </authorList>
    </citation>
    <scope>NUCLEOTIDE SEQUENCE [LARGE SCALE GENOMIC DNA]</scope>
    <source>
        <strain evidence="3 4">DSM 27375</strain>
    </source>
</reference>
<feature type="domain" description="Plasmid replication protein C N-terminal" evidence="2">
    <location>
        <begin position="40"/>
        <end position="190"/>
    </location>
</feature>
<feature type="compositionally biased region" description="Polar residues" evidence="1">
    <location>
        <begin position="248"/>
        <end position="269"/>
    </location>
</feature>
<accession>A0A1G7SP26</accession>
<gene>
    <name evidence="3" type="ORF">SAMN04488117_11495</name>
</gene>
<name>A0A1G7SP26_9RHOB</name>
<dbReference type="Proteomes" id="UP000182284">
    <property type="component" value="Unassembled WGS sequence"/>
</dbReference>
<proteinExistence type="predicted"/>